<dbReference type="InterPro" id="IPR050832">
    <property type="entry name" value="Bact_Acetyltransf"/>
</dbReference>
<keyword evidence="5" id="KW-1185">Reference proteome</keyword>
<dbReference type="Pfam" id="PF00583">
    <property type="entry name" value="Acetyltransf_1"/>
    <property type="match status" value="1"/>
</dbReference>
<reference evidence="4 5" key="1">
    <citation type="submission" date="2018-10" db="EMBL/GenBank/DDBJ databases">
        <title>Draft genome of Mycobacterium hodleri strain B.</title>
        <authorList>
            <person name="Amande T.J."/>
            <person name="Mcgenity T.J."/>
        </authorList>
    </citation>
    <scope>NUCLEOTIDE SEQUENCE [LARGE SCALE GENOMIC DNA]</scope>
    <source>
        <strain evidence="4 5">B</strain>
    </source>
</reference>
<evidence type="ECO:0000256" key="1">
    <source>
        <dbReference type="ARBA" id="ARBA00022679"/>
    </source>
</evidence>
<feature type="domain" description="N-acetyltransferase" evidence="3">
    <location>
        <begin position="137"/>
        <end position="277"/>
    </location>
</feature>
<protein>
    <submittedName>
        <fullName evidence="4">GNAT family N-acetyltransferase</fullName>
    </submittedName>
</protein>
<dbReference type="Gene3D" id="3.40.630.30">
    <property type="match status" value="1"/>
</dbReference>
<dbReference type="EMBL" id="VIFX01000023">
    <property type="protein sequence ID" value="TQR85099.1"/>
    <property type="molecule type" value="Genomic_DNA"/>
</dbReference>
<dbReference type="InterPro" id="IPR016181">
    <property type="entry name" value="Acyl_CoA_acyltransferase"/>
</dbReference>
<accession>A0A544VYN1</accession>
<dbReference type="PROSITE" id="PS51186">
    <property type="entry name" value="GNAT"/>
    <property type="match status" value="1"/>
</dbReference>
<dbReference type="CDD" id="cd04301">
    <property type="entry name" value="NAT_SF"/>
    <property type="match status" value="1"/>
</dbReference>
<dbReference type="SUPFAM" id="SSF55729">
    <property type="entry name" value="Acyl-CoA N-acyltransferases (Nat)"/>
    <property type="match status" value="1"/>
</dbReference>
<keyword evidence="1 4" id="KW-0808">Transferase</keyword>
<keyword evidence="2" id="KW-0012">Acyltransferase</keyword>
<name>A0A544VYN1_9MYCO</name>
<sequence>MNVHLYATPDGFGPVARWVYRRDPVRFTTELTTLRTSAWPAGHLLLAAYDCDGAMGAALQMRDSVLLVNGLPPTLAKESAVALAPARSDLPAVRGTRSTATAFSQAWAEATGATVTTSFEETLYRLGDLVPPVGVVGEPRVAVDADTDLLAGWFDAFFTEAFGSQSNPTASRGVLAGVADAGGHGVLWTVDGEPVAMARVHGCLLGMSRIGPVYTPPEHRGHGYGAAVTAQAVRHAWSGGARDVVLFADDGNPVSNRIYRRLGFVPVGENVQYAFTA</sequence>
<dbReference type="Proteomes" id="UP000315759">
    <property type="component" value="Unassembled WGS sequence"/>
</dbReference>
<organism evidence="4 5">
    <name type="scientific">Mycolicibacterium hodleri</name>
    <dbReference type="NCBI Taxonomy" id="49897"/>
    <lineage>
        <taxon>Bacteria</taxon>
        <taxon>Bacillati</taxon>
        <taxon>Actinomycetota</taxon>
        <taxon>Actinomycetes</taxon>
        <taxon>Mycobacteriales</taxon>
        <taxon>Mycobacteriaceae</taxon>
        <taxon>Mycolicibacterium</taxon>
    </lineage>
</organism>
<dbReference type="RefSeq" id="WP_142553399.1">
    <property type="nucleotide sequence ID" value="NZ_VIFX01000023.1"/>
</dbReference>
<dbReference type="PANTHER" id="PTHR43877">
    <property type="entry name" value="AMINOALKYLPHOSPHONATE N-ACETYLTRANSFERASE-RELATED-RELATED"/>
    <property type="match status" value="1"/>
</dbReference>
<evidence type="ECO:0000259" key="3">
    <source>
        <dbReference type="PROSITE" id="PS51186"/>
    </source>
</evidence>
<dbReference type="AlphaFoldDB" id="A0A544VYN1"/>
<dbReference type="InterPro" id="IPR000182">
    <property type="entry name" value="GNAT_dom"/>
</dbReference>
<proteinExistence type="predicted"/>
<evidence type="ECO:0000313" key="4">
    <source>
        <dbReference type="EMBL" id="TQR85099.1"/>
    </source>
</evidence>
<dbReference type="GO" id="GO:0016747">
    <property type="term" value="F:acyltransferase activity, transferring groups other than amino-acyl groups"/>
    <property type="evidence" value="ECO:0007669"/>
    <property type="project" value="InterPro"/>
</dbReference>
<gene>
    <name evidence="4" type="ORF">D8S82_17995</name>
</gene>
<evidence type="ECO:0000256" key="2">
    <source>
        <dbReference type="ARBA" id="ARBA00023315"/>
    </source>
</evidence>
<comment type="caution">
    <text evidence="4">The sequence shown here is derived from an EMBL/GenBank/DDBJ whole genome shotgun (WGS) entry which is preliminary data.</text>
</comment>
<evidence type="ECO:0000313" key="5">
    <source>
        <dbReference type="Proteomes" id="UP000315759"/>
    </source>
</evidence>